<organism evidence="1 2">
    <name type="scientific">Ascaris lumbricoides</name>
    <name type="common">Giant roundworm</name>
    <dbReference type="NCBI Taxonomy" id="6252"/>
    <lineage>
        <taxon>Eukaryota</taxon>
        <taxon>Metazoa</taxon>
        <taxon>Ecdysozoa</taxon>
        <taxon>Nematoda</taxon>
        <taxon>Chromadorea</taxon>
        <taxon>Rhabditida</taxon>
        <taxon>Spirurina</taxon>
        <taxon>Ascaridomorpha</taxon>
        <taxon>Ascaridoidea</taxon>
        <taxon>Ascarididae</taxon>
        <taxon>Ascaris</taxon>
    </lineage>
</organism>
<sequence length="124" mass="14197">MYTTVHFFVHTVWCCAVRFHLKESHSLGAHFPLVTCYHFLTIFHLSYHGPLIKCHCIGGTLPSGPSSPLCFFTIFIRQFFIYSNKPHLFESLEWSSRKGEELEGHMRSCVGLLMVTSPVGFTNN</sequence>
<evidence type="ECO:0000313" key="1">
    <source>
        <dbReference type="Proteomes" id="UP000036681"/>
    </source>
</evidence>
<accession>A0A0M3HKV8</accession>
<dbReference type="AlphaFoldDB" id="A0A0M3HKV8"/>
<protein>
    <submittedName>
        <fullName evidence="2">Secreted protein</fullName>
    </submittedName>
</protein>
<evidence type="ECO:0000313" key="2">
    <source>
        <dbReference type="WBParaSite" id="ALUE_0000215301-mRNA-1"/>
    </source>
</evidence>
<keyword evidence="1" id="KW-1185">Reference proteome</keyword>
<reference evidence="2" key="1">
    <citation type="submission" date="2017-02" db="UniProtKB">
        <authorList>
            <consortium name="WormBaseParasite"/>
        </authorList>
    </citation>
    <scope>IDENTIFICATION</scope>
</reference>
<dbReference type="Proteomes" id="UP000036681">
    <property type="component" value="Unplaced"/>
</dbReference>
<name>A0A0M3HKV8_ASCLU</name>
<dbReference type="WBParaSite" id="ALUE_0000215301-mRNA-1">
    <property type="protein sequence ID" value="ALUE_0000215301-mRNA-1"/>
    <property type="gene ID" value="ALUE_0000215301"/>
</dbReference>
<proteinExistence type="predicted"/>